<proteinExistence type="predicted"/>
<sequence length="277" mass="30200">MVPNDMVIPQPIFEYYKAIGNAVTPQGDHLYANIPVRGIPQVTAPADGDRAATIAGTFGACDANSHNAYECYVSPYVTAGLVVQTREQNRNHNFQDWEPLPEAFRPANAVPNRNLLGHTPHVERLTGEGLNSLLNINFPDGNDMQSRIKWSAELTARVSGTMKTLESKFKMHTGPPEHALNPSAPGWIKVNTADDGAVNHNVRRLTEVAAPIYSSIALGSSQANVVGIFSQQHWLPDCVGRGLQRRVDCATRLPQMQLSLDGVAPSTATLTRLNLFN</sequence>
<name>A0ACC2N2P5_9HYME</name>
<reference evidence="1" key="1">
    <citation type="submission" date="2023-04" db="EMBL/GenBank/DDBJ databases">
        <title>A chromosome-level genome assembly of the parasitoid wasp Eretmocerus hayati.</title>
        <authorList>
            <person name="Zhong Y."/>
            <person name="Liu S."/>
            <person name="Liu Y."/>
        </authorList>
    </citation>
    <scope>NUCLEOTIDE SEQUENCE</scope>
    <source>
        <strain evidence="1">ZJU_SS_LIU_2023</strain>
    </source>
</reference>
<keyword evidence="2" id="KW-1185">Reference proteome</keyword>
<organism evidence="1 2">
    <name type="scientific">Eretmocerus hayati</name>
    <dbReference type="NCBI Taxonomy" id="131215"/>
    <lineage>
        <taxon>Eukaryota</taxon>
        <taxon>Metazoa</taxon>
        <taxon>Ecdysozoa</taxon>
        <taxon>Arthropoda</taxon>
        <taxon>Hexapoda</taxon>
        <taxon>Insecta</taxon>
        <taxon>Pterygota</taxon>
        <taxon>Neoptera</taxon>
        <taxon>Endopterygota</taxon>
        <taxon>Hymenoptera</taxon>
        <taxon>Apocrita</taxon>
        <taxon>Proctotrupomorpha</taxon>
        <taxon>Chalcidoidea</taxon>
        <taxon>Aphelinidae</taxon>
        <taxon>Aphelininae</taxon>
        <taxon>Eretmocerus</taxon>
    </lineage>
</organism>
<evidence type="ECO:0000313" key="2">
    <source>
        <dbReference type="Proteomes" id="UP001239111"/>
    </source>
</evidence>
<dbReference type="EMBL" id="CM056744">
    <property type="protein sequence ID" value="KAJ8665013.1"/>
    <property type="molecule type" value="Genomic_DNA"/>
</dbReference>
<comment type="caution">
    <text evidence="1">The sequence shown here is derived from an EMBL/GenBank/DDBJ whole genome shotgun (WGS) entry which is preliminary data.</text>
</comment>
<protein>
    <submittedName>
        <fullName evidence="1">Uncharacterized protein</fullName>
    </submittedName>
</protein>
<gene>
    <name evidence="1" type="ORF">QAD02_006675</name>
</gene>
<accession>A0ACC2N2P5</accession>
<evidence type="ECO:0000313" key="1">
    <source>
        <dbReference type="EMBL" id="KAJ8665013.1"/>
    </source>
</evidence>
<dbReference type="Proteomes" id="UP001239111">
    <property type="component" value="Chromosome 4"/>
</dbReference>